<accession>A0A1Z4NAE4</accession>
<protein>
    <submittedName>
        <fullName evidence="2">TetR family transcriptional regulator</fullName>
    </submittedName>
</protein>
<evidence type="ECO:0000313" key="2">
    <source>
        <dbReference type="EMBL" id="BAZ02656.1"/>
    </source>
</evidence>
<reference evidence="2 3" key="1">
    <citation type="submission" date="2017-06" db="EMBL/GenBank/DDBJ databases">
        <title>Genome sequencing of cyanobaciteial culture collection at National Institute for Environmental Studies (NIES).</title>
        <authorList>
            <person name="Hirose Y."/>
            <person name="Shimura Y."/>
            <person name="Fujisawa T."/>
            <person name="Nakamura Y."/>
            <person name="Kawachi M."/>
        </authorList>
    </citation>
    <scope>NUCLEOTIDE SEQUENCE [LARGE SCALE GENOMIC DNA]</scope>
    <source>
        <strain evidence="2 3">NIES-37</strain>
    </source>
</reference>
<keyword evidence="3" id="KW-1185">Reference proteome</keyword>
<sequence>MSVESLANYESWDLTMNQLPKRSHLYSLQPIGFGTPTVESFTSYLQRLAAAHSVSIASLIRYKITPLFIQNNQPPDLLKADDAIKMLITAWHREPALLQQQSAKFWLDRTQHVFKVVSIVEKLTARRDLSFLTLLQWHSWRLNFNHIFHTEQRWCPGCYQDWREAGKPIYIPLLWTIEAVSVCPVHQRYLQLRCLYCGCFQPFLNLECHCLGYCCACNAWLGRFFDNTAKSQGSRFDWEKWAAQSIGQIFAAMPTLSESSFSPEPQKFKYQRKPTLTKFLRWCYKLGINPHEGLQILSIIPSVLS</sequence>
<dbReference type="EMBL" id="AP018248">
    <property type="protein sequence ID" value="BAZ02656.1"/>
    <property type="molecule type" value="Genomic_DNA"/>
</dbReference>
<gene>
    <name evidence="2" type="ORF">NIES37_66690</name>
</gene>
<dbReference type="KEGG" id="ttq:NIES37_66690"/>
<dbReference type="Proteomes" id="UP000218785">
    <property type="component" value="Chromosome"/>
</dbReference>
<evidence type="ECO:0000313" key="3">
    <source>
        <dbReference type="Proteomes" id="UP000218785"/>
    </source>
</evidence>
<dbReference type="RefSeq" id="WP_339382096.1">
    <property type="nucleotide sequence ID" value="NZ_CAWNJS010000001.1"/>
</dbReference>
<dbReference type="InterPro" id="IPR009492">
    <property type="entry name" value="TniQ"/>
</dbReference>
<proteinExistence type="predicted"/>
<name>A0A1Z4NAE4_9CYAN</name>
<dbReference type="AlphaFoldDB" id="A0A1Z4NAE4"/>
<dbReference type="Pfam" id="PF06527">
    <property type="entry name" value="TniQ"/>
    <property type="match status" value="1"/>
</dbReference>
<evidence type="ECO:0000259" key="1">
    <source>
        <dbReference type="Pfam" id="PF06527"/>
    </source>
</evidence>
<organism evidence="2 3">
    <name type="scientific">Tolypothrix tenuis PCC 7101</name>
    <dbReference type="NCBI Taxonomy" id="231146"/>
    <lineage>
        <taxon>Bacteria</taxon>
        <taxon>Bacillati</taxon>
        <taxon>Cyanobacteriota</taxon>
        <taxon>Cyanophyceae</taxon>
        <taxon>Nostocales</taxon>
        <taxon>Tolypothrichaceae</taxon>
        <taxon>Tolypothrix</taxon>
    </lineage>
</organism>
<feature type="domain" description="TniQ" evidence="1">
    <location>
        <begin position="30"/>
        <end position="190"/>
    </location>
</feature>